<evidence type="ECO:0000256" key="3">
    <source>
        <dbReference type="ARBA" id="ARBA00023002"/>
    </source>
</evidence>
<comment type="similarity">
    <text evidence="4">Belongs to the zinc-containing alcohol dehydrogenase family.</text>
</comment>
<dbReference type="Gene3D" id="3.40.50.720">
    <property type="entry name" value="NAD(P)-binding Rossmann-like Domain"/>
    <property type="match status" value="1"/>
</dbReference>
<dbReference type="InterPro" id="IPR013154">
    <property type="entry name" value="ADH-like_N"/>
</dbReference>
<dbReference type="GO" id="GO:0008270">
    <property type="term" value="F:zinc ion binding"/>
    <property type="evidence" value="ECO:0007669"/>
    <property type="project" value="InterPro"/>
</dbReference>
<protein>
    <submittedName>
        <fullName evidence="6">Alcohol dehydrogenase catalytic domain-containing protein</fullName>
    </submittedName>
</protein>
<dbReference type="AlphaFoldDB" id="A0A8J7GKB5"/>
<dbReference type="RefSeq" id="WP_194563039.1">
    <property type="nucleotide sequence ID" value="NZ_JADKPV010000004.1"/>
</dbReference>
<evidence type="ECO:0000256" key="2">
    <source>
        <dbReference type="ARBA" id="ARBA00022833"/>
    </source>
</evidence>
<keyword evidence="3" id="KW-0560">Oxidoreductase</keyword>
<accession>A0A8J7GKB5</accession>
<name>A0A8J7GKB5_9BACL</name>
<keyword evidence="7" id="KW-1185">Reference proteome</keyword>
<dbReference type="SUPFAM" id="SSF50129">
    <property type="entry name" value="GroES-like"/>
    <property type="match status" value="1"/>
</dbReference>
<comment type="cofactor">
    <cofactor evidence="4">
        <name>Zn(2+)</name>
        <dbReference type="ChEBI" id="CHEBI:29105"/>
    </cofactor>
</comment>
<dbReference type="PROSITE" id="PS00059">
    <property type="entry name" value="ADH_ZINC"/>
    <property type="match status" value="1"/>
</dbReference>
<dbReference type="PANTHER" id="PTHR43401">
    <property type="entry name" value="L-THREONINE 3-DEHYDROGENASE"/>
    <property type="match status" value="1"/>
</dbReference>
<dbReference type="Pfam" id="PF00107">
    <property type="entry name" value="ADH_zinc_N"/>
    <property type="match status" value="1"/>
</dbReference>
<sequence>MKALRKLNDKQFTLVTQPLRDVAANEVLIKVHYAGICGTDLHIIDNEYRHRTPVTLGHEYAGTVEQIGASVQDVEIGERVVSLTAVHTCGVCGYCQQQTPMLCEERQSIGSFVDGAFAEYIIVPEHAVYKIPEHLSLQEAALTEPLACAVRCLVERGAVRAGDDVLISGPGTLGMLAALVAHSQGANVTIVGTKMDEQRLKEASTFGAHHTFYTDDKEQYIEQFDVVVECAGNEYSANDCIAYCKKSGLYIQLGLFGKKIPFDADLLLTKEISYTNGFATTPRSWEIALQLLETKKVQVAPLITNIFSLDDWEEAFQTMRRREGYKTLFQLEL</sequence>
<organism evidence="6 7">
    <name type="scientific">Savagea serpentis</name>
    <dbReference type="NCBI Taxonomy" id="2785297"/>
    <lineage>
        <taxon>Bacteria</taxon>
        <taxon>Bacillati</taxon>
        <taxon>Bacillota</taxon>
        <taxon>Bacilli</taxon>
        <taxon>Bacillales</taxon>
        <taxon>Caryophanaceae</taxon>
        <taxon>Savagea</taxon>
    </lineage>
</organism>
<evidence type="ECO:0000313" key="6">
    <source>
        <dbReference type="EMBL" id="MBF4501560.1"/>
    </source>
</evidence>
<dbReference type="EMBL" id="JADKPV010000004">
    <property type="protein sequence ID" value="MBF4501560.1"/>
    <property type="molecule type" value="Genomic_DNA"/>
</dbReference>
<dbReference type="InterPro" id="IPR013149">
    <property type="entry name" value="ADH-like_C"/>
</dbReference>
<evidence type="ECO:0000313" key="7">
    <source>
        <dbReference type="Proteomes" id="UP000622653"/>
    </source>
</evidence>
<dbReference type="GO" id="GO:0016491">
    <property type="term" value="F:oxidoreductase activity"/>
    <property type="evidence" value="ECO:0007669"/>
    <property type="project" value="UniProtKB-KW"/>
</dbReference>
<evidence type="ECO:0000256" key="4">
    <source>
        <dbReference type="RuleBase" id="RU361277"/>
    </source>
</evidence>
<dbReference type="SUPFAM" id="SSF51735">
    <property type="entry name" value="NAD(P)-binding Rossmann-fold domains"/>
    <property type="match status" value="1"/>
</dbReference>
<reference evidence="6" key="1">
    <citation type="submission" date="2020-11" db="EMBL/GenBank/DDBJ databases">
        <title>Multidrug resistant novel bacterium Savagea serpentis sp. nov., isolated from the scats of a vine snake (Ahaetulla nasuta).</title>
        <authorList>
            <person name="Venkata Ramana V."/>
            <person name="Vikas Patil S."/>
            <person name="Yogita Lugani V."/>
        </authorList>
    </citation>
    <scope>NUCLEOTIDE SEQUENCE</scope>
    <source>
        <strain evidence="6">SN6</strain>
    </source>
</reference>
<dbReference type="Gene3D" id="3.90.180.10">
    <property type="entry name" value="Medium-chain alcohol dehydrogenases, catalytic domain"/>
    <property type="match status" value="1"/>
</dbReference>
<dbReference type="InterPro" id="IPR020843">
    <property type="entry name" value="ER"/>
</dbReference>
<evidence type="ECO:0000256" key="1">
    <source>
        <dbReference type="ARBA" id="ARBA00022723"/>
    </source>
</evidence>
<dbReference type="InterPro" id="IPR002328">
    <property type="entry name" value="ADH_Zn_CS"/>
</dbReference>
<evidence type="ECO:0000259" key="5">
    <source>
        <dbReference type="SMART" id="SM00829"/>
    </source>
</evidence>
<dbReference type="SMART" id="SM00829">
    <property type="entry name" value="PKS_ER"/>
    <property type="match status" value="1"/>
</dbReference>
<dbReference type="InterPro" id="IPR036291">
    <property type="entry name" value="NAD(P)-bd_dom_sf"/>
</dbReference>
<feature type="domain" description="Enoyl reductase (ER)" evidence="5">
    <location>
        <begin position="5"/>
        <end position="329"/>
    </location>
</feature>
<dbReference type="Proteomes" id="UP000622653">
    <property type="component" value="Unassembled WGS sequence"/>
</dbReference>
<dbReference type="Pfam" id="PF08240">
    <property type="entry name" value="ADH_N"/>
    <property type="match status" value="1"/>
</dbReference>
<gene>
    <name evidence="6" type="ORF">IRY55_09305</name>
</gene>
<proteinExistence type="inferred from homology"/>
<comment type="caution">
    <text evidence="6">The sequence shown here is derived from an EMBL/GenBank/DDBJ whole genome shotgun (WGS) entry which is preliminary data.</text>
</comment>
<keyword evidence="2 4" id="KW-0862">Zinc</keyword>
<dbReference type="PANTHER" id="PTHR43401:SF2">
    <property type="entry name" value="L-THREONINE 3-DEHYDROGENASE"/>
    <property type="match status" value="1"/>
</dbReference>
<dbReference type="InterPro" id="IPR050129">
    <property type="entry name" value="Zn_alcohol_dh"/>
</dbReference>
<keyword evidence="1 4" id="KW-0479">Metal-binding</keyword>
<dbReference type="InterPro" id="IPR011032">
    <property type="entry name" value="GroES-like_sf"/>
</dbReference>